<name>A0A7X0RGI3_9ACTN</name>
<sequence>MVTSVLIANRGEIARRIIRGCRAAGVRSVAIHSDLDQGAAHVREADEAVRVSSYLDIDEVVAAAVSAGADAVHPGYGFLSERAAFARAVEEAGLTLVGPSSAVMEQMGRKDAAREIAIAAGVSVVPRGEGEAGAMSYPVLVKAAAGGGGKGMRIVRAEADLAEAIAAAKREAASAFGDDTILVEKYVEHGRHIEVQVLADTHGNVVHLFERDCSTQRRHQKVLEEAPAPTISEEVRRTVTDAAVALAAHVGYVNAGTVEFLLDDDTGEVYFLEMNTRLQVEHPVTESVVVHSTPQQRATGAPGEHVDLVRLQLLVASGEPLPFRQDELSLSGHAIEARVYAEDSFHGFLPQAGTATLVRWPGGAGTGLPDATTVRVDEALEDGQVVSTSYDPMLGKIIVRGPDREAARRGLVAALDDTAILGLTTNAGFLRTLVASDEFRDATIDTAWLDQQTIEEPARDVPRVFVAWIQAMLVALQDTGHPFQSDGWRLGADPAPTVVELDETVLVDRARGRVGDHDVRQLSAEHHVAVLTVDGRRVRATVNVQPHIAEVSYEGHRFVFDRPDAFADHGPAAGDGSILSPMPGTVLDVRVEAGQAVAEGDVLGVLEAMKMELSLKAPFAGTVGAVDVATGDQVALGARLFLVEPDADAQEDSDADADAAGPDATTGADA</sequence>
<keyword evidence="5" id="KW-0092">Biotin</keyword>
<dbReference type="FunFam" id="2.40.50.100:FF:000003">
    <property type="entry name" value="Acetyl-CoA carboxylase biotin carboxyl carrier protein"/>
    <property type="match status" value="1"/>
</dbReference>
<protein>
    <submittedName>
        <fullName evidence="11">ATP-grasp domain-containing protein</fullName>
    </submittedName>
</protein>
<dbReference type="InterPro" id="IPR011054">
    <property type="entry name" value="Rudment_hybrid_motif"/>
</dbReference>
<dbReference type="Gene3D" id="3.30.470.20">
    <property type="entry name" value="ATP-grasp fold, B domain"/>
    <property type="match status" value="1"/>
</dbReference>
<dbReference type="PROSITE" id="PS00188">
    <property type="entry name" value="BIOTIN"/>
    <property type="match status" value="1"/>
</dbReference>
<dbReference type="Pfam" id="PF00289">
    <property type="entry name" value="Biotin_carb_N"/>
    <property type="match status" value="1"/>
</dbReference>
<feature type="compositionally biased region" description="Acidic residues" evidence="7">
    <location>
        <begin position="647"/>
        <end position="657"/>
    </location>
</feature>
<dbReference type="PROSITE" id="PS50979">
    <property type="entry name" value="BC"/>
    <property type="match status" value="1"/>
</dbReference>
<dbReference type="RefSeq" id="WP_185252975.1">
    <property type="nucleotide sequence ID" value="NZ_JACKXE010000001.1"/>
</dbReference>
<dbReference type="PANTHER" id="PTHR18866">
    <property type="entry name" value="CARBOXYLASE:PYRUVATE/ACETYL-COA/PROPIONYL-COA CARBOXYLASE"/>
    <property type="match status" value="1"/>
</dbReference>
<dbReference type="InterPro" id="IPR016185">
    <property type="entry name" value="PreATP-grasp_dom_sf"/>
</dbReference>
<evidence type="ECO:0000259" key="9">
    <source>
        <dbReference type="PROSITE" id="PS50975"/>
    </source>
</evidence>
<dbReference type="Gene3D" id="2.40.50.100">
    <property type="match status" value="1"/>
</dbReference>
<dbReference type="SUPFAM" id="SSF52440">
    <property type="entry name" value="PreATP-grasp domain"/>
    <property type="match status" value="1"/>
</dbReference>
<reference evidence="11 12" key="1">
    <citation type="submission" date="2020-08" db="EMBL/GenBank/DDBJ databases">
        <authorList>
            <person name="Seo M.-J."/>
        </authorList>
    </citation>
    <scope>NUCLEOTIDE SEQUENCE [LARGE SCALE GENOMIC DNA]</scope>
    <source>
        <strain evidence="11 12">KIGAM211</strain>
    </source>
</reference>
<dbReference type="InterPro" id="IPR000089">
    <property type="entry name" value="Biotin_lipoyl"/>
</dbReference>
<keyword evidence="3 6" id="KW-0547">Nucleotide-binding</keyword>
<dbReference type="InterPro" id="IPR005481">
    <property type="entry name" value="BC-like_N"/>
</dbReference>
<keyword evidence="4 6" id="KW-0067">ATP-binding</keyword>
<dbReference type="InterPro" id="IPR050856">
    <property type="entry name" value="Biotin_carboxylase_complex"/>
</dbReference>
<dbReference type="InterPro" id="IPR005482">
    <property type="entry name" value="Biotin_COase_C"/>
</dbReference>
<dbReference type="CDD" id="cd06850">
    <property type="entry name" value="biotinyl_domain"/>
    <property type="match status" value="1"/>
</dbReference>
<dbReference type="InterPro" id="IPR011053">
    <property type="entry name" value="Single_hybrid_motif"/>
</dbReference>
<keyword evidence="12" id="KW-1185">Reference proteome</keyword>
<dbReference type="PROSITE" id="PS50975">
    <property type="entry name" value="ATP_GRASP"/>
    <property type="match status" value="1"/>
</dbReference>
<dbReference type="SUPFAM" id="SSF56059">
    <property type="entry name" value="Glutathione synthetase ATP-binding domain-like"/>
    <property type="match status" value="1"/>
</dbReference>
<feature type="domain" description="Biotin carboxylation" evidence="10">
    <location>
        <begin position="1"/>
        <end position="454"/>
    </location>
</feature>
<dbReference type="PROSITE" id="PS50968">
    <property type="entry name" value="BIOTINYL_LIPOYL"/>
    <property type="match status" value="1"/>
</dbReference>
<evidence type="ECO:0000256" key="7">
    <source>
        <dbReference type="SAM" id="MobiDB-lite"/>
    </source>
</evidence>
<evidence type="ECO:0000313" key="11">
    <source>
        <dbReference type="EMBL" id="MBB6627861.1"/>
    </source>
</evidence>
<dbReference type="Pfam" id="PF02785">
    <property type="entry name" value="Biotin_carb_C"/>
    <property type="match status" value="1"/>
</dbReference>
<evidence type="ECO:0000313" key="12">
    <source>
        <dbReference type="Proteomes" id="UP000523955"/>
    </source>
</evidence>
<dbReference type="PROSITE" id="PS00866">
    <property type="entry name" value="CPSASE_1"/>
    <property type="match status" value="1"/>
</dbReference>
<feature type="domain" description="Lipoyl-binding" evidence="8">
    <location>
        <begin position="565"/>
        <end position="644"/>
    </location>
</feature>
<dbReference type="InterPro" id="IPR011764">
    <property type="entry name" value="Biotin_carboxylation_dom"/>
</dbReference>
<evidence type="ECO:0000256" key="1">
    <source>
        <dbReference type="ARBA" id="ARBA00001953"/>
    </source>
</evidence>
<dbReference type="Pfam" id="PF00364">
    <property type="entry name" value="Biotin_lipoyl"/>
    <property type="match status" value="1"/>
</dbReference>
<dbReference type="SMART" id="SM00878">
    <property type="entry name" value="Biotin_carb_C"/>
    <property type="match status" value="1"/>
</dbReference>
<comment type="cofactor">
    <cofactor evidence="1">
        <name>biotin</name>
        <dbReference type="ChEBI" id="CHEBI:57586"/>
    </cofactor>
</comment>
<evidence type="ECO:0000256" key="4">
    <source>
        <dbReference type="ARBA" id="ARBA00022840"/>
    </source>
</evidence>
<feature type="compositionally biased region" description="Low complexity" evidence="7">
    <location>
        <begin position="658"/>
        <end position="670"/>
    </location>
</feature>
<evidence type="ECO:0000259" key="8">
    <source>
        <dbReference type="PROSITE" id="PS50968"/>
    </source>
</evidence>
<dbReference type="GO" id="GO:0016874">
    <property type="term" value="F:ligase activity"/>
    <property type="evidence" value="ECO:0007669"/>
    <property type="project" value="UniProtKB-KW"/>
</dbReference>
<accession>A0A7X0RGI3</accession>
<feature type="domain" description="ATP-grasp" evidence="9">
    <location>
        <begin position="110"/>
        <end position="317"/>
    </location>
</feature>
<dbReference type="Pfam" id="PF02786">
    <property type="entry name" value="CPSase_L_D2"/>
    <property type="match status" value="1"/>
</dbReference>
<dbReference type="InterPro" id="IPR005479">
    <property type="entry name" value="CPAse_ATP-bd"/>
</dbReference>
<organism evidence="11 12">
    <name type="scientific">Nocardioides luti</name>
    <dbReference type="NCBI Taxonomy" id="2761101"/>
    <lineage>
        <taxon>Bacteria</taxon>
        <taxon>Bacillati</taxon>
        <taxon>Actinomycetota</taxon>
        <taxon>Actinomycetes</taxon>
        <taxon>Propionibacteriales</taxon>
        <taxon>Nocardioidaceae</taxon>
        <taxon>Nocardioides</taxon>
    </lineage>
</organism>
<feature type="region of interest" description="Disordered" evidence="7">
    <location>
        <begin position="647"/>
        <end position="670"/>
    </location>
</feature>
<evidence type="ECO:0000259" key="10">
    <source>
        <dbReference type="PROSITE" id="PS50979"/>
    </source>
</evidence>
<dbReference type="Proteomes" id="UP000523955">
    <property type="component" value="Unassembled WGS sequence"/>
</dbReference>
<dbReference type="GO" id="GO:0046872">
    <property type="term" value="F:metal ion binding"/>
    <property type="evidence" value="ECO:0007669"/>
    <property type="project" value="InterPro"/>
</dbReference>
<proteinExistence type="predicted"/>
<dbReference type="InterPro" id="IPR001882">
    <property type="entry name" value="Biotin_BS"/>
</dbReference>
<gene>
    <name evidence="11" type="ORF">H5V45_11085</name>
</gene>
<comment type="caution">
    <text evidence="11">The sequence shown here is derived from an EMBL/GenBank/DDBJ whole genome shotgun (WGS) entry which is preliminary data.</text>
</comment>
<dbReference type="GO" id="GO:0005524">
    <property type="term" value="F:ATP binding"/>
    <property type="evidence" value="ECO:0007669"/>
    <property type="project" value="UniProtKB-UniRule"/>
</dbReference>
<evidence type="ECO:0000256" key="2">
    <source>
        <dbReference type="ARBA" id="ARBA00022598"/>
    </source>
</evidence>
<dbReference type="PANTHER" id="PTHR18866:SF126">
    <property type="entry name" value="BIOTIN CARBOXYLASE"/>
    <property type="match status" value="1"/>
</dbReference>
<dbReference type="EMBL" id="JACKXE010000001">
    <property type="protein sequence ID" value="MBB6627861.1"/>
    <property type="molecule type" value="Genomic_DNA"/>
</dbReference>
<dbReference type="AlphaFoldDB" id="A0A7X0RGI3"/>
<dbReference type="SUPFAM" id="SSF51246">
    <property type="entry name" value="Rudiment single hybrid motif"/>
    <property type="match status" value="1"/>
</dbReference>
<keyword evidence="2" id="KW-0436">Ligase</keyword>
<dbReference type="SUPFAM" id="SSF51230">
    <property type="entry name" value="Single hybrid motif"/>
    <property type="match status" value="1"/>
</dbReference>
<dbReference type="InterPro" id="IPR011761">
    <property type="entry name" value="ATP-grasp"/>
</dbReference>
<evidence type="ECO:0000256" key="3">
    <source>
        <dbReference type="ARBA" id="ARBA00022741"/>
    </source>
</evidence>
<evidence type="ECO:0000256" key="5">
    <source>
        <dbReference type="ARBA" id="ARBA00023267"/>
    </source>
</evidence>
<evidence type="ECO:0000256" key="6">
    <source>
        <dbReference type="PROSITE-ProRule" id="PRU00409"/>
    </source>
</evidence>
<dbReference type="PROSITE" id="PS00867">
    <property type="entry name" value="CPSASE_2"/>
    <property type="match status" value="1"/>
</dbReference>